<comment type="subunit">
    <text evidence="2 4">Homodimer.</text>
</comment>
<organism evidence="5 6">
    <name type="scientific">Coptis chinensis</name>
    <dbReference type="NCBI Taxonomy" id="261450"/>
    <lineage>
        <taxon>Eukaryota</taxon>
        <taxon>Viridiplantae</taxon>
        <taxon>Streptophyta</taxon>
        <taxon>Embryophyta</taxon>
        <taxon>Tracheophyta</taxon>
        <taxon>Spermatophyta</taxon>
        <taxon>Magnoliopsida</taxon>
        <taxon>Ranunculales</taxon>
        <taxon>Ranunculaceae</taxon>
        <taxon>Coptidoideae</taxon>
        <taxon>Coptis</taxon>
    </lineage>
</organism>
<comment type="subcellular location">
    <subcellularLocation>
        <location evidence="4">Secreted</location>
        <location evidence="4">Extracellular space</location>
        <location evidence="4">Apoplast</location>
    </subcellularLocation>
</comment>
<gene>
    <name evidence="5" type="ORF">IFM89_017806</name>
</gene>
<proteinExistence type="inferred from homology"/>
<dbReference type="GO" id="GO:0009699">
    <property type="term" value="P:phenylpropanoid biosynthetic process"/>
    <property type="evidence" value="ECO:0007669"/>
    <property type="project" value="UniProtKB-ARBA"/>
</dbReference>
<keyword evidence="3 4" id="KW-0964">Secreted</keyword>
<dbReference type="InterPro" id="IPR044859">
    <property type="entry name" value="Allene_oxi_cyc_Dirigent"/>
</dbReference>
<dbReference type="Pfam" id="PF03018">
    <property type="entry name" value="Dirigent"/>
    <property type="match status" value="1"/>
</dbReference>
<protein>
    <recommendedName>
        <fullName evidence="4">Dirigent protein</fullName>
    </recommendedName>
</protein>
<dbReference type="Gene3D" id="2.40.480.10">
    <property type="entry name" value="Allene oxide cyclase-like"/>
    <property type="match status" value="1"/>
</dbReference>
<dbReference type="Proteomes" id="UP000631114">
    <property type="component" value="Unassembled WGS sequence"/>
</dbReference>
<dbReference type="GO" id="GO:0048046">
    <property type="term" value="C:apoplast"/>
    <property type="evidence" value="ECO:0007669"/>
    <property type="project" value="UniProtKB-SubCell"/>
</dbReference>
<evidence type="ECO:0000256" key="3">
    <source>
        <dbReference type="ARBA" id="ARBA00022525"/>
    </source>
</evidence>
<evidence type="ECO:0000313" key="5">
    <source>
        <dbReference type="EMBL" id="KAF9592841.1"/>
    </source>
</evidence>
<dbReference type="AlphaFoldDB" id="A0A835LMM2"/>
<dbReference type="PANTHER" id="PTHR46215">
    <property type="entry name" value="DIRIGENT PROTEIN 24-RELATED"/>
    <property type="match status" value="1"/>
</dbReference>
<comment type="function">
    <text evidence="4">Dirigent proteins impart stereoselectivity on the phenoxy radical-coupling reaction, yielding optically active lignans from two molecules of coniferyl alcohol in the biosynthesis of lignans, flavonolignans, and alkaloids and thus plays a central role in plant secondary metabolism.</text>
</comment>
<evidence type="ECO:0000256" key="1">
    <source>
        <dbReference type="ARBA" id="ARBA00010746"/>
    </source>
</evidence>
<comment type="similarity">
    <text evidence="1 4">Belongs to the plant dirigent protein family.</text>
</comment>
<evidence type="ECO:0000313" key="6">
    <source>
        <dbReference type="Proteomes" id="UP000631114"/>
    </source>
</evidence>
<dbReference type="OrthoDB" id="1685727at2759"/>
<dbReference type="PANTHER" id="PTHR46215:SF17">
    <property type="entry name" value="DIRIGENT PROTEIN"/>
    <property type="match status" value="1"/>
</dbReference>
<keyword evidence="6" id="KW-1185">Reference proteome</keyword>
<sequence length="133" mass="14231">MEISGIGLPFPAIATVKSLKFGLVTVIEELIQSSLFGSSLLGKAQGVFVVNSDDGTSYMMAMTVKVVNSDLEDCLRFFGVIQNTISESHIAVIGGTGKFNGANGYATVKDVSVEFNIEDGNVNIFLFSIYLSY</sequence>
<comment type="caution">
    <text evidence="5">The sequence shown here is derived from an EMBL/GenBank/DDBJ whole genome shotgun (WGS) entry which is preliminary data.</text>
</comment>
<dbReference type="InterPro" id="IPR004265">
    <property type="entry name" value="Dirigent"/>
</dbReference>
<evidence type="ECO:0000256" key="2">
    <source>
        <dbReference type="ARBA" id="ARBA00011738"/>
    </source>
</evidence>
<accession>A0A835LMM2</accession>
<reference evidence="5 6" key="1">
    <citation type="submission" date="2020-10" db="EMBL/GenBank/DDBJ databases">
        <title>The Coptis chinensis genome and diversification of protoberbering-type alkaloids.</title>
        <authorList>
            <person name="Wang B."/>
            <person name="Shu S."/>
            <person name="Song C."/>
            <person name="Liu Y."/>
        </authorList>
    </citation>
    <scope>NUCLEOTIDE SEQUENCE [LARGE SCALE GENOMIC DNA]</scope>
    <source>
        <strain evidence="5">HL-2020</strain>
        <tissue evidence="5">Leaf</tissue>
    </source>
</reference>
<dbReference type="EMBL" id="JADFTS010000008">
    <property type="protein sequence ID" value="KAF9592841.1"/>
    <property type="molecule type" value="Genomic_DNA"/>
</dbReference>
<evidence type="ECO:0000256" key="4">
    <source>
        <dbReference type="RuleBase" id="RU363099"/>
    </source>
</evidence>
<keyword evidence="4" id="KW-0052">Apoplast</keyword>
<name>A0A835LMM2_9MAGN</name>